<organism evidence="7 8">
    <name type="scientific">Ramazzottius varieornatus</name>
    <name type="common">Water bear</name>
    <name type="synonym">Tardigrade</name>
    <dbReference type="NCBI Taxonomy" id="947166"/>
    <lineage>
        <taxon>Eukaryota</taxon>
        <taxon>Metazoa</taxon>
        <taxon>Ecdysozoa</taxon>
        <taxon>Tardigrada</taxon>
        <taxon>Eutardigrada</taxon>
        <taxon>Parachela</taxon>
        <taxon>Hypsibioidea</taxon>
        <taxon>Ramazzottiidae</taxon>
        <taxon>Ramazzottius</taxon>
    </lineage>
</organism>
<gene>
    <name evidence="7" type="primary">RvY_03982-1</name>
    <name evidence="7" type="synonym">RvY_03982.1</name>
    <name evidence="7" type="ORF">RvY_03982</name>
</gene>
<dbReference type="InterPro" id="IPR028082">
    <property type="entry name" value="Peripla_BP_I"/>
</dbReference>
<evidence type="ECO:0000313" key="7">
    <source>
        <dbReference type="EMBL" id="GAU91792.1"/>
    </source>
</evidence>
<dbReference type="Pfam" id="PF01094">
    <property type="entry name" value="ANF_receptor"/>
    <property type="match status" value="1"/>
</dbReference>
<reference evidence="7 8" key="1">
    <citation type="journal article" date="2016" name="Nat. Commun.">
        <title>Extremotolerant tardigrade genome and improved radiotolerance of human cultured cells by tardigrade-unique protein.</title>
        <authorList>
            <person name="Hashimoto T."/>
            <person name="Horikawa D.D."/>
            <person name="Saito Y."/>
            <person name="Kuwahara H."/>
            <person name="Kozuka-Hata H."/>
            <person name="Shin-I T."/>
            <person name="Minakuchi Y."/>
            <person name="Ohishi K."/>
            <person name="Motoyama A."/>
            <person name="Aizu T."/>
            <person name="Enomoto A."/>
            <person name="Kondo K."/>
            <person name="Tanaka S."/>
            <person name="Hara Y."/>
            <person name="Koshikawa S."/>
            <person name="Sagara H."/>
            <person name="Miura T."/>
            <person name="Yokobori S."/>
            <person name="Miyagawa K."/>
            <person name="Suzuki Y."/>
            <person name="Kubo T."/>
            <person name="Oyama M."/>
            <person name="Kohara Y."/>
            <person name="Fujiyama A."/>
            <person name="Arakawa K."/>
            <person name="Katayama T."/>
            <person name="Toyoda A."/>
            <person name="Kunieda T."/>
        </authorList>
    </citation>
    <scope>NUCLEOTIDE SEQUENCE [LARGE SCALE GENOMIC DNA]</scope>
    <source>
        <strain evidence="7 8">YOKOZUNA-1</strain>
    </source>
</reference>
<dbReference type="GO" id="GO:0016020">
    <property type="term" value="C:membrane"/>
    <property type="evidence" value="ECO:0007669"/>
    <property type="project" value="UniProtKB-SubCell"/>
</dbReference>
<name>A0A1D1UVM4_RAMVA</name>
<dbReference type="SUPFAM" id="SSF53822">
    <property type="entry name" value="Periplasmic binding protein-like I"/>
    <property type="match status" value="1"/>
</dbReference>
<dbReference type="Proteomes" id="UP000186922">
    <property type="component" value="Unassembled WGS sequence"/>
</dbReference>
<dbReference type="OrthoDB" id="10612520at2759"/>
<evidence type="ECO:0000256" key="3">
    <source>
        <dbReference type="ARBA" id="ARBA00022989"/>
    </source>
</evidence>
<comment type="caution">
    <text evidence="7">The sequence shown here is derived from an EMBL/GenBank/DDBJ whole genome shotgun (WGS) entry which is preliminary data.</text>
</comment>
<evidence type="ECO:0000256" key="2">
    <source>
        <dbReference type="ARBA" id="ARBA00022692"/>
    </source>
</evidence>
<evidence type="ECO:0000256" key="1">
    <source>
        <dbReference type="ARBA" id="ARBA00004370"/>
    </source>
</evidence>
<evidence type="ECO:0000256" key="4">
    <source>
        <dbReference type="ARBA" id="ARBA00023136"/>
    </source>
</evidence>
<keyword evidence="4 5" id="KW-0472">Membrane</keyword>
<sequence length="485" mass="53956">MNVWMQQKAMYPNVAAAYIGVAQVIQFVALVVCQLDARVFGQKEVEVVTMGLVTNATTFSLHYLGPALDLAAARFRTDHGQRFNLTHTYIIDPSLTICPELTSQTSFLVSEWYYKKRRKADVYAFILPMCTEFGELNRLLASWDILMITTAVDDPSLRNKLVTPTALTTAPTSFVSLLGMYVATLAHFNWTTVVIVHDQSANSGFFPITDQLMPLLRERGWQVYIVVSVFKSKALGDLTWKYGDEYDEIAREAFRSVMIVGPDASIYALSNWTTTKALSTGYVSALDRAYPAADPLLALISAAMEAFLVLGQVLEEALSDDDTAENFKGRNLAKRFLDRRYDLGFTEVTLDEFGQRLIHEELSDLDPVTGEFRAVLRMQFIRPKSVIKLANIDWAGPTNSSNAIPLSEPLCGFLDDRGPCAQRPSLLLKPPELGALLTVLGAALVCLCLAFPHYSKKSHLGILHYLIAVAELDFRKRTVSKMIAA</sequence>
<keyword evidence="2 5" id="KW-0812">Transmembrane</keyword>
<dbReference type="Gene3D" id="3.40.50.2300">
    <property type="match status" value="2"/>
</dbReference>
<proteinExistence type="predicted"/>
<evidence type="ECO:0000259" key="6">
    <source>
        <dbReference type="Pfam" id="PF01094"/>
    </source>
</evidence>
<comment type="subcellular location">
    <subcellularLocation>
        <location evidence="1">Membrane</location>
    </subcellularLocation>
</comment>
<accession>A0A1D1UVM4</accession>
<dbReference type="InterPro" id="IPR001828">
    <property type="entry name" value="ANF_lig-bd_rcpt"/>
</dbReference>
<feature type="domain" description="Receptor ligand binding region" evidence="6">
    <location>
        <begin position="66"/>
        <end position="252"/>
    </location>
</feature>
<protein>
    <recommendedName>
        <fullName evidence="6">Receptor ligand binding region domain-containing protein</fullName>
    </recommendedName>
</protein>
<feature type="transmembrane region" description="Helical" evidence="5">
    <location>
        <begin position="433"/>
        <end position="452"/>
    </location>
</feature>
<evidence type="ECO:0000313" key="8">
    <source>
        <dbReference type="Proteomes" id="UP000186922"/>
    </source>
</evidence>
<keyword evidence="3 5" id="KW-1133">Transmembrane helix</keyword>
<evidence type="ECO:0000256" key="5">
    <source>
        <dbReference type="SAM" id="Phobius"/>
    </source>
</evidence>
<dbReference type="EMBL" id="BDGG01000002">
    <property type="protein sequence ID" value="GAU91792.1"/>
    <property type="molecule type" value="Genomic_DNA"/>
</dbReference>
<dbReference type="STRING" id="947166.A0A1D1UVM4"/>
<keyword evidence="8" id="KW-1185">Reference proteome</keyword>
<dbReference type="AlphaFoldDB" id="A0A1D1UVM4"/>
<feature type="transmembrane region" description="Helical" evidence="5">
    <location>
        <begin position="15"/>
        <end position="33"/>
    </location>
</feature>